<dbReference type="Proteomes" id="UP000177117">
    <property type="component" value="Unassembled WGS sequence"/>
</dbReference>
<reference evidence="1 2" key="1">
    <citation type="journal article" date="2016" name="Nat. Commun.">
        <title>Thousands of microbial genomes shed light on interconnected biogeochemical processes in an aquifer system.</title>
        <authorList>
            <person name="Anantharaman K."/>
            <person name="Brown C.T."/>
            <person name="Hug L.A."/>
            <person name="Sharon I."/>
            <person name="Castelle C.J."/>
            <person name="Probst A.J."/>
            <person name="Thomas B.C."/>
            <person name="Singh A."/>
            <person name="Wilkins M.J."/>
            <person name="Karaoz U."/>
            <person name="Brodie E.L."/>
            <person name="Williams K.H."/>
            <person name="Hubbard S.S."/>
            <person name="Banfield J.F."/>
        </authorList>
    </citation>
    <scope>NUCLEOTIDE SEQUENCE [LARGE SCALE GENOMIC DNA]</scope>
</reference>
<proteinExistence type="predicted"/>
<protein>
    <submittedName>
        <fullName evidence="1">Uncharacterized protein</fullName>
    </submittedName>
</protein>
<dbReference type="EMBL" id="MGJD01000006">
    <property type="protein sequence ID" value="OGN01370.1"/>
    <property type="molecule type" value="Genomic_DNA"/>
</dbReference>
<evidence type="ECO:0000313" key="2">
    <source>
        <dbReference type="Proteomes" id="UP000177117"/>
    </source>
</evidence>
<gene>
    <name evidence="1" type="ORF">A2650_00605</name>
</gene>
<dbReference type="AlphaFoldDB" id="A0A1F8ELZ9"/>
<organism evidence="1 2">
    <name type="scientific">Candidatus Yanofskybacteria bacterium RIFCSPHIGHO2_01_FULL_41_53</name>
    <dbReference type="NCBI Taxonomy" id="1802663"/>
    <lineage>
        <taxon>Bacteria</taxon>
        <taxon>Candidatus Yanofskyibacteriota</taxon>
    </lineage>
</organism>
<accession>A0A1F8ELZ9</accession>
<name>A0A1F8ELZ9_9BACT</name>
<comment type="caution">
    <text evidence="1">The sequence shown here is derived from an EMBL/GenBank/DDBJ whole genome shotgun (WGS) entry which is preliminary data.</text>
</comment>
<sequence>MFQYTIEAIIRSLEVPVSTLANPYTPTRQDLTDLRIVEMIISQPLLKGGLRKHLSELSDEDFLAQLPTELRDELKDLISDYDPSHWGMRDAILGAAHWYQLLKNDKEDGQRKYLHPAVIDHLRAVGYQDHIARKIVAAASDRLAIHAVRWMKDTLQRELEVNPGRSKRGFDVFEEVRCIQAMLGCMFRGIVEEGRENHLSQPMIQHMLKLRGHRLPSEANLSHFGAILGFLEAARLSLVNIPPPFMVKW</sequence>
<evidence type="ECO:0000313" key="1">
    <source>
        <dbReference type="EMBL" id="OGN01370.1"/>
    </source>
</evidence>